<name>A0A2P5C7U6_TREOI</name>
<evidence type="ECO:0000313" key="4">
    <source>
        <dbReference type="Proteomes" id="UP000237000"/>
    </source>
</evidence>
<comment type="caution">
    <text evidence="3">The sequence shown here is derived from an EMBL/GenBank/DDBJ whole genome shotgun (WGS) entry which is preliminary data.</text>
</comment>
<feature type="region of interest" description="Disordered" evidence="1">
    <location>
        <begin position="320"/>
        <end position="356"/>
    </location>
</feature>
<evidence type="ECO:0000256" key="2">
    <source>
        <dbReference type="SAM" id="Phobius"/>
    </source>
</evidence>
<proteinExistence type="predicted"/>
<feature type="compositionally biased region" description="Basic and acidic residues" evidence="1">
    <location>
        <begin position="343"/>
        <end position="355"/>
    </location>
</feature>
<dbReference type="InParanoid" id="A0A2P5C7U6"/>
<evidence type="ECO:0000256" key="1">
    <source>
        <dbReference type="SAM" id="MobiDB-lite"/>
    </source>
</evidence>
<keyword evidence="4" id="KW-1185">Reference proteome</keyword>
<dbReference type="SUPFAM" id="SSF47113">
    <property type="entry name" value="Histone-fold"/>
    <property type="match status" value="1"/>
</dbReference>
<sequence>MATIPCLLPTIMGPLSAAAGTICLFRGSFSENQFGDGATPKIVVFTVLGLILCVFFYNARNWNNALENVCRKHRFVKALIEYGLLVCASTVNFLIKYPRFNVHSAYTKCCFEEQGNRVSRRTQFNLYTIGSFSFLALVISSKRQKAMELGVFDFLLGLTMDASMEIPGKDGPNLWYMRGAFMYCALLVAMRSYQESLMVRQISINGRQVDVQDLQMVVVVGERQEATEESGTVGGDVPTTDIFAETTGLLSESASYIDEERERENTAASRERFVEEEDQVHEINIEGAILDPMISSECIFSKMHNLRFLRIITNSSGSEFPSLNERGLPSLNERGLPIPQQEQGHESREASWDHGLRRRRRNTLRRPEFQVRNMLPQLQEIHICRGWIGRAFGGHAIHAKRVAIMPKDIQLARRIMGERAPVFGAFCIEAVVKVDLRTVTGDKLFVKGEGTMCKLVFEGPSSSVDVGRGTERVCTIITEAFCYVPTAQAFFRNYH</sequence>
<dbReference type="OrthoDB" id="10583694at2759"/>
<keyword evidence="2" id="KW-0812">Transmembrane</keyword>
<gene>
    <name evidence="3" type="ORF">TorRG33x02_294330</name>
</gene>
<dbReference type="InterPro" id="IPR009072">
    <property type="entry name" value="Histone-fold"/>
</dbReference>
<keyword evidence="2" id="KW-1133">Transmembrane helix</keyword>
<organism evidence="3 4">
    <name type="scientific">Trema orientale</name>
    <name type="common">Charcoal tree</name>
    <name type="synonym">Celtis orientalis</name>
    <dbReference type="NCBI Taxonomy" id="63057"/>
    <lineage>
        <taxon>Eukaryota</taxon>
        <taxon>Viridiplantae</taxon>
        <taxon>Streptophyta</taxon>
        <taxon>Embryophyta</taxon>
        <taxon>Tracheophyta</taxon>
        <taxon>Spermatophyta</taxon>
        <taxon>Magnoliopsida</taxon>
        <taxon>eudicotyledons</taxon>
        <taxon>Gunneridae</taxon>
        <taxon>Pentapetalae</taxon>
        <taxon>rosids</taxon>
        <taxon>fabids</taxon>
        <taxon>Rosales</taxon>
        <taxon>Cannabaceae</taxon>
        <taxon>Trema</taxon>
    </lineage>
</organism>
<dbReference type="EMBL" id="JXTC01000400">
    <property type="protein sequence ID" value="PON57119.1"/>
    <property type="molecule type" value="Genomic_DNA"/>
</dbReference>
<evidence type="ECO:0000313" key="3">
    <source>
        <dbReference type="EMBL" id="PON57119.1"/>
    </source>
</evidence>
<dbReference type="AlphaFoldDB" id="A0A2P5C7U6"/>
<protein>
    <submittedName>
        <fullName evidence="3">Histone H3/CENP-A</fullName>
    </submittedName>
</protein>
<dbReference type="GO" id="GO:0046982">
    <property type="term" value="F:protein heterodimerization activity"/>
    <property type="evidence" value="ECO:0007669"/>
    <property type="project" value="InterPro"/>
</dbReference>
<feature type="transmembrane region" description="Helical" evidence="2">
    <location>
        <begin position="122"/>
        <end position="139"/>
    </location>
</feature>
<reference evidence="4" key="1">
    <citation type="submission" date="2016-06" db="EMBL/GenBank/DDBJ databases">
        <title>Parallel loss of symbiosis genes in relatives of nitrogen-fixing non-legume Parasponia.</title>
        <authorList>
            <person name="Van Velzen R."/>
            <person name="Holmer R."/>
            <person name="Bu F."/>
            <person name="Rutten L."/>
            <person name="Van Zeijl A."/>
            <person name="Liu W."/>
            <person name="Santuari L."/>
            <person name="Cao Q."/>
            <person name="Sharma T."/>
            <person name="Shen D."/>
            <person name="Roswanjaya Y."/>
            <person name="Wardhani T."/>
            <person name="Kalhor M.S."/>
            <person name="Jansen J."/>
            <person name="Van den Hoogen J."/>
            <person name="Gungor B."/>
            <person name="Hartog M."/>
            <person name="Hontelez J."/>
            <person name="Verver J."/>
            <person name="Yang W.-C."/>
            <person name="Schijlen E."/>
            <person name="Repin R."/>
            <person name="Schilthuizen M."/>
            <person name="Schranz E."/>
            <person name="Heidstra R."/>
            <person name="Miyata K."/>
            <person name="Fedorova E."/>
            <person name="Kohlen W."/>
            <person name="Bisseling T."/>
            <person name="Smit S."/>
            <person name="Geurts R."/>
        </authorList>
    </citation>
    <scope>NUCLEOTIDE SEQUENCE [LARGE SCALE GENOMIC DNA]</scope>
    <source>
        <strain evidence="4">cv. RG33-2</strain>
    </source>
</reference>
<keyword evidence="2" id="KW-0472">Membrane</keyword>
<accession>A0A2P5C7U6</accession>
<dbReference type="Proteomes" id="UP000237000">
    <property type="component" value="Unassembled WGS sequence"/>
</dbReference>
<feature type="transmembrane region" description="Helical" evidence="2">
    <location>
        <begin position="42"/>
        <end position="59"/>
    </location>
</feature>
<dbReference type="Gene3D" id="1.10.20.10">
    <property type="entry name" value="Histone, subunit A"/>
    <property type="match status" value="1"/>
</dbReference>